<feature type="domain" description="Resolvase/invertase-type recombinase catalytic" evidence="6">
    <location>
        <begin position="3"/>
        <end position="149"/>
    </location>
</feature>
<evidence type="ECO:0000256" key="4">
    <source>
        <dbReference type="PIRSR" id="PIRSR606118-50"/>
    </source>
</evidence>
<dbReference type="Gene3D" id="3.40.50.1390">
    <property type="entry name" value="Resolvase, N-terminal catalytic domain"/>
    <property type="match status" value="1"/>
</dbReference>
<evidence type="ECO:0000256" key="3">
    <source>
        <dbReference type="ARBA" id="ARBA00023172"/>
    </source>
</evidence>
<proteinExistence type="predicted"/>
<evidence type="ECO:0000259" key="6">
    <source>
        <dbReference type="PROSITE" id="PS51736"/>
    </source>
</evidence>
<geneLocation type="plasmid" evidence="7">
    <name>pH8NP1</name>
</geneLocation>
<gene>
    <name evidence="7" type="ORF">pH8NP1_p006</name>
</gene>
<evidence type="ECO:0000256" key="1">
    <source>
        <dbReference type="ARBA" id="ARBA00022908"/>
    </source>
</evidence>
<dbReference type="InterPro" id="IPR036162">
    <property type="entry name" value="Resolvase-like_N_sf"/>
</dbReference>
<dbReference type="InterPro" id="IPR006119">
    <property type="entry name" value="Resolv_N"/>
</dbReference>
<sequence length="228" mass="24629">MKTAIGYIRVSTEKQANEGVSLEAQEARINAWCVANGYELVQVYVDAGISGKKMENRPELLKALSNMKKGMALVSYSLSRLARSTKDLIGISELVAKKKGDLVSLSEQIDTTTAAGKMMFQMLAVLSEFERNLTAERTSGALQHKKATGQKYTNQTPYGFEAVEGRLVEVAQEAEVVAEMQAARAGGTTLQSIADGLNGRGIPTKTGKQWAPATIHLLLKRTALVSAH</sequence>
<dbReference type="PANTHER" id="PTHR30461:SF2">
    <property type="entry name" value="SERINE RECOMBINASE PINE-RELATED"/>
    <property type="match status" value="1"/>
</dbReference>
<dbReference type="PROSITE" id="PS00397">
    <property type="entry name" value="RECOMBINASES_1"/>
    <property type="match status" value="1"/>
</dbReference>
<protein>
    <submittedName>
        <fullName evidence="7">Serine recombinase</fullName>
    </submittedName>
</protein>
<dbReference type="EMBL" id="MG869621">
    <property type="protein sequence ID" value="AWD72267.1"/>
    <property type="molecule type" value="Genomic_DNA"/>
</dbReference>
<keyword evidence="1" id="KW-0229">DNA integration</keyword>
<dbReference type="Gene3D" id="3.90.1750.20">
    <property type="entry name" value="Putative Large Serine Recombinase, Chain B, Domain 2"/>
    <property type="match status" value="1"/>
</dbReference>
<dbReference type="CDD" id="cd03768">
    <property type="entry name" value="SR_ResInv"/>
    <property type="match status" value="1"/>
</dbReference>
<dbReference type="Pfam" id="PF00239">
    <property type="entry name" value="Resolvase"/>
    <property type="match status" value="1"/>
</dbReference>
<dbReference type="InterPro" id="IPR006118">
    <property type="entry name" value="Recombinase_CS"/>
</dbReference>
<dbReference type="SUPFAM" id="SSF53041">
    <property type="entry name" value="Resolvase-like"/>
    <property type="match status" value="1"/>
</dbReference>
<dbReference type="PROSITE" id="PS51736">
    <property type="entry name" value="RECOMBINASES_3"/>
    <property type="match status" value="1"/>
</dbReference>
<keyword evidence="3" id="KW-0233">DNA recombination</keyword>
<dbReference type="GO" id="GO:0003677">
    <property type="term" value="F:DNA binding"/>
    <property type="evidence" value="ECO:0007669"/>
    <property type="project" value="UniProtKB-KW"/>
</dbReference>
<organism evidence="7">
    <name type="scientific">Polaromonas sp. H8N</name>
    <dbReference type="NCBI Taxonomy" id="1840297"/>
    <lineage>
        <taxon>Bacteria</taxon>
        <taxon>Pseudomonadati</taxon>
        <taxon>Pseudomonadota</taxon>
        <taxon>Betaproteobacteria</taxon>
        <taxon>Burkholderiales</taxon>
        <taxon>Comamonadaceae</taxon>
        <taxon>Polaromonas</taxon>
    </lineage>
</organism>
<dbReference type="InterPro" id="IPR011109">
    <property type="entry name" value="DNA_bind_recombinase_dom"/>
</dbReference>
<name>A0A2S1FJA2_9BURK</name>
<dbReference type="GO" id="GO:0000150">
    <property type="term" value="F:DNA strand exchange activity"/>
    <property type="evidence" value="ECO:0007669"/>
    <property type="project" value="InterPro"/>
</dbReference>
<evidence type="ECO:0000256" key="2">
    <source>
        <dbReference type="ARBA" id="ARBA00023125"/>
    </source>
</evidence>
<dbReference type="RefSeq" id="WP_181374941.1">
    <property type="nucleotide sequence ID" value="NZ_MG869621.1"/>
</dbReference>
<keyword evidence="2" id="KW-0238">DNA-binding</keyword>
<dbReference type="InterPro" id="IPR050639">
    <property type="entry name" value="SSR_resolvase"/>
</dbReference>
<dbReference type="SMART" id="SM00857">
    <property type="entry name" value="Resolvase"/>
    <property type="match status" value="1"/>
</dbReference>
<reference evidence="7" key="1">
    <citation type="submission" date="2018-01" db="EMBL/GenBank/DDBJ databases">
        <title>Plasmids of psychrophilic Polaromonas spp. isolated from Arctic and Antarctic glaciers.</title>
        <authorList>
            <person name="Dziewit L."/>
            <person name="Ciok A."/>
        </authorList>
    </citation>
    <scope>NUCLEOTIDE SEQUENCE</scope>
    <source>
        <plasmid evidence="7">pH8NP1</plasmid>
    </source>
</reference>
<evidence type="ECO:0000256" key="5">
    <source>
        <dbReference type="PROSITE-ProRule" id="PRU10137"/>
    </source>
</evidence>
<accession>A0A2S1FJA2</accession>
<dbReference type="AlphaFoldDB" id="A0A2S1FJA2"/>
<dbReference type="InterPro" id="IPR038109">
    <property type="entry name" value="DNA_bind_recomb_sf"/>
</dbReference>
<keyword evidence="7" id="KW-0614">Plasmid</keyword>
<dbReference type="PANTHER" id="PTHR30461">
    <property type="entry name" value="DNA-INVERTASE FROM LAMBDOID PROPHAGE"/>
    <property type="match status" value="1"/>
</dbReference>
<dbReference type="GO" id="GO:0015074">
    <property type="term" value="P:DNA integration"/>
    <property type="evidence" value="ECO:0007669"/>
    <property type="project" value="UniProtKB-KW"/>
</dbReference>
<evidence type="ECO:0000313" key="7">
    <source>
        <dbReference type="EMBL" id="AWD72267.1"/>
    </source>
</evidence>
<dbReference type="Pfam" id="PF07508">
    <property type="entry name" value="Recombinase"/>
    <property type="match status" value="1"/>
</dbReference>
<feature type="active site" description="O-(5'-phospho-DNA)-serine intermediate" evidence="4 5">
    <location>
        <position position="11"/>
    </location>
</feature>